<dbReference type="Pfam" id="PF03466">
    <property type="entry name" value="LysR_substrate"/>
    <property type="match status" value="1"/>
</dbReference>
<dbReference type="SUPFAM" id="SSF53850">
    <property type="entry name" value="Periplasmic binding protein-like II"/>
    <property type="match status" value="1"/>
</dbReference>
<dbReference type="InterPro" id="IPR036390">
    <property type="entry name" value="WH_DNA-bd_sf"/>
</dbReference>
<organism evidence="6 7">
    <name type="scientific">Novosphingobium aerophilum</name>
    <dbReference type="NCBI Taxonomy" id="2839843"/>
    <lineage>
        <taxon>Bacteria</taxon>
        <taxon>Pseudomonadati</taxon>
        <taxon>Pseudomonadota</taxon>
        <taxon>Alphaproteobacteria</taxon>
        <taxon>Sphingomonadales</taxon>
        <taxon>Sphingomonadaceae</taxon>
        <taxon>Novosphingobium</taxon>
    </lineage>
</organism>
<keyword evidence="3" id="KW-0238">DNA-binding</keyword>
<feature type="domain" description="HTH lysR-type" evidence="5">
    <location>
        <begin position="26"/>
        <end position="83"/>
    </location>
</feature>
<comment type="caution">
    <text evidence="6">The sequence shown here is derived from an EMBL/GenBank/DDBJ whole genome shotgun (WGS) entry which is preliminary data.</text>
</comment>
<dbReference type="InterPro" id="IPR036388">
    <property type="entry name" value="WH-like_DNA-bd_sf"/>
</dbReference>
<dbReference type="PANTHER" id="PTHR30537:SF5">
    <property type="entry name" value="HTH-TYPE TRANSCRIPTIONAL ACTIVATOR TTDR-RELATED"/>
    <property type="match status" value="1"/>
</dbReference>
<dbReference type="GO" id="GO:0006351">
    <property type="term" value="P:DNA-templated transcription"/>
    <property type="evidence" value="ECO:0007669"/>
    <property type="project" value="TreeGrafter"/>
</dbReference>
<dbReference type="PROSITE" id="PS50931">
    <property type="entry name" value="HTH_LYSR"/>
    <property type="match status" value="1"/>
</dbReference>
<dbReference type="InterPro" id="IPR005119">
    <property type="entry name" value="LysR_subst-bd"/>
</dbReference>
<evidence type="ECO:0000259" key="5">
    <source>
        <dbReference type="PROSITE" id="PS50931"/>
    </source>
</evidence>
<dbReference type="Proteomes" id="UP000520156">
    <property type="component" value="Unassembled WGS sequence"/>
</dbReference>
<evidence type="ECO:0000256" key="2">
    <source>
        <dbReference type="ARBA" id="ARBA00023015"/>
    </source>
</evidence>
<dbReference type="GO" id="GO:0003700">
    <property type="term" value="F:DNA-binding transcription factor activity"/>
    <property type="evidence" value="ECO:0007669"/>
    <property type="project" value="InterPro"/>
</dbReference>
<accession>A0A7X1F758</accession>
<sequence length="341" mass="37473">MHGAISAQPMGVHAIGPHGFINRRWLPLNALRAFEAVGSRLSFTAGAQALTVTQSAMSRHVSSLEDLIGKPLFERSASGLRLTPAGEMLLPVVSKCLDRIEQTLNMVRDQTLESRPLRVHIPPSLLYQTALPLLHGFRREHPDIRIDVCTSNVTGPPPGNVDVAIVFDRPNVDDRVTDLLWMVRVAPLCSPGTWEQHRGKTLEQFLNDTELLHVKLENEPRSLLWSSYADQQRIALDCRGGLAFDTAFSAVRYAIGASGVVLADIDMFASEISAGNLVMPFEAVAADGYGYYLKMHAEDLADPALFLFRDWIIRHFAGGAAHHEARGDMSVPVELPSRLAG</sequence>
<comment type="similarity">
    <text evidence="1">Belongs to the LysR transcriptional regulatory family.</text>
</comment>
<keyword evidence="4" id="KW-0804">Transcription</keyword>
<name>A0A7X1F758_9SPHN</name>
<dbReference type="AlphaFoldDB" id="A0A7X1F758"/>
<evidence type="ECO:0000313" key="6">
    <source>
        <dbReference type="EMBL" id="MBC2651299.1"/>
    </source>
</evidence>
<reference evidence="6 7" key="1">
    <citation type="submission" date="2020-08" db="EMBL/GenBank/DDBJ databases">
        <title>The genome sequence of Novosphingobium flavum 4Y4.</title>
        <authorList>
            <person name="Liu Y."/>
        </authorList>
    </citation>
    <scope>NUCLEOTIDE SEQUENCE [LARGE SCALE GENOMIC DNA]</scope>
    <source>
        <strain evidence="6 7">4Y4</strain>
    </source>
</reference>
<dbReference type="SUPFAM" id="SSF46785">
    <property type="entry name" value="Winged helix' DNA-binding domain"/>
    <property type="match status" value="1"/>
</dbReference>
<evidence type="ECO:0000313" key="7">
    <source>
        <dbReference type="Proteomes" id="UP000520156"/>
    </source>
</evidence>
<dbReference type="InterPro" id="IPR058163">
    <property type="entry name" value="LysR-type_TF_proteobact-type"/>
</dbReference>
<dbReference type="GO" id="GO:0043565">
    <property type="term" value="F:sequence-specific DNA binding"/>
    <property type="evidence" value="ECO:0007669"/>
    <property type="project" value="TreeGrafter"/>
</dbReference>
<protein>
    <submittedName>
        <fullName evidence="6">LysR family transcriptional regulator</fullName>
    </submittedName>
</protein>
<keyword evidence="7" id="KW-1185">Reference proteome</keyword>
<evidence type="ECO:0000256" key="1">
    <source>
        <dbReference type="ARBA" id="ARBA00009437"/>
    </source>
</evidence>
<evidence type="ECO:0000256" key="4">
    <source>
        <dbReference type="ARBA" id="ARBA00023163"/>
    </source>
</evidence>
<dbReference type="PANTHER" id="PTHR30537">
    <property type="entry name" value="HTH-TYPE TRANSCRIPTIONAL REGULATOR"/>
    <property type="match status" value="1"/>
</dbReference>
<dbReference type="PRINTS" id="PR00039">
    <property type="entry name" value="HTHLYSR"/>
</dbReference>
<dbReference type="Gene3D" id="1.10.10.10">
    <property type="entry name" value="Winged helix-like DNA-binding domain superfamily/Winged helix DNA-binding domain"/>
    <property type="match status" value="1"/>
</dbReference>
<gene>
    <name evidence="6" type="ORF">H7F49_06255</name>
</gene>
<dbReference type="Gene3D" id="3.40.190.10">
    <property type="entry name" value="Periplasmic binding protein-like II"/>
    <property type="match status" value="2"/>
</dbReference>
<keyword evidence="2" id="KW-0805">Transcription regulation</keyword>
<dbReference type="Pfam" id="PF00126">
    <property type="entry name" value="HTH_1"/>
    <property type="match status" value="1"/>
</dbReference>
<dbReference type="EMBL" id="JACLAU010000006">
    <property type="protein sequence ID" value="MBC2651299.1"/>
    <property type="molecule type" value="Genomic_DNA"/>
</dbReference>
<dbReference type="InterPro" id="IPR000847">
    <property type="entry name" value="LysR_HTH_N"/>
</dbReference>
<evidence type="ECO:0000256" key="3">
    <source>
        <dbReference type="ARBA" id="ARBA00023125"/>
    </source>
</evidence>
<proteinExistence type="inferred from homology"/>